<dbReference type="Gene3D" id="1.20.120.730">
    <property type="entry name" value="Sec23/Sec24 helical domain"/>
    <property type="match status" value="1"/>
</dbReference>
<dbReference type="InterPro" id="IPR050550">
    <property type="entry name" value="SEC23_SEC24_subfamily"/>
</dbReference>
<name>A0A5A7SY28_CUCMM</name>
<feature type="domain" description="Sec23/Sec24 helical" evidence="1">
    <location>
        <begin position="101"/>
        <end position="211"/>
    </location>
</feature>
<evidence type="ECO:0000313" key="3">
    <source>
        <dbReference type="Proteomes" id="UP000321393"/>
    </source>
</evidence>
<dbReference type="AlphaFoldDB" id="A0A5A7SY28"/>
<accession>A0A5A7SY28</accession>
<dbReference type="GO" id="GO:0000149">
    <property type="term" value="F:SNARE binding"/>
    <property type="evidence" value="ECO:0007669"/>
    <property type="project" value="TreeGrafter"/>
</dbReference>
<dbReference type="OrthoDB" id="49016at2759"/>
<dbReference type="InterPro" id="IPR006900">
    <property type="entry name" value="Sec23/24_helical_dom"/>
</dbReference>
<dbReference type="EMBL" id="SSTE01019907">
    <property type="protein sequence ID" value="KAA0035473.1"/>
    <property type="molecule type" value="Genomic_DNA"/>
</dbReference>
<dbReference type="GO" id="GO:0090110">
    <property type="term" value="P:COPII-coated vesicle cargo loading"/>
    <property type="evidence" value="ECO:0007669"/>
    <property type="project" value="TreeGrafter"/>
</dbReference>
<dbReference type="PANTHER" id="PTHR13803:SF17">
    <property type="entry name" value="PROTEIN TRANSPORT PROTEIN SEC24"/>
    <property type="match status" value="1"/>
</dbReference>
<reference evidence="2 3" key="1">
    <citation type="submission" date="2019-08" db="EMBL/GenBank/DDBJ databases">
        <title>Draft genome sequences of two oriental melons (Cucumis melo L. var makuwa).</title>
        <authorList>
            <person name="Kwon S.-Y."/>
        </authorList>
    </citation>
    <scope>NUCLEOTIDE SEQUENCE [LARGE SCALE GENOMIC DNA]</scope>
    <source>
        <strain evidence="3">cv. SW 3</strain>
        <tissue evidence="2">Leaf</tissue>
    </source>
</reference>
<comment type="caution">
    <text evidence="2">The sequence shown here is derived from an EMBL/GenBank/DDBJ whole genome shotgun (WGS) entry which is preliminary data.</text>
</comment>
<dbReference type="GO" id="GO:0006886">
    <property type="term" value="P:intracellular protein transport"/>
    <property type="evidence" value="ECO:0007669"/>
    <property type="project" value="InterPro"/>
</dbReference>
<gene>
    <name evidence="2" type="ORF">E6C27_scaffold285G001200</name>
</gene>
<evidence type="ECO:0000259" key="1">
    <source>
        <dbReference type="Pfam" id="PF04815"/>
    </source>
</evidence>
<evidence type="ECO:0000313" key="2">
    <source>
        <dbReference type="EMBL" id="KAA0035473.1"/>
    </source>
</evidence>
<dbReference type="GO" id="GO:0030127">
    <property type="term" value="C:COPII vesicle coat"/>
    <property type="evidence" value="ECO:0007669"/>
    <property type="project" value="InterPro"/>
</dbReference>
<dbReference type="Pfam" id="PF04815">
    <property type="entry name" value="Sec23_helical"/>
    <property type="match status" value="1"/>
</dbReference>
<sequence length="345" mass="38668">MEANNYLSPEGMGFFKSSTPLCDQDQISVFQCLMLSLLWHAPGFPIVQIAFQYTVVVPPEELSSSLSSSRTGHSLKRRLRIRTIQFGTAQNFNELYDSVEPEVVLSLLVHKVILASLEQGVREGRALLHDWLVILTAQYNDAYKLVHYKNGASGTSLVDVAFSQCPQLQSLPRLVFALLRNPLLRFHEEGVHPDYRIYLQCLFSALEPSSLHCAVYPVLTSYSTPDLQAYPRHSLSRAALITSGSPIFFLDAFTTLIVFYSSTADATLPFPPPQDCLLRSTINELKKDRCITPRLIFIRGGQDDATAFENYLIEEQDVDGSGLTSVMGFVSFLEDVKQSVLEYLK</sequence>
<dbReference type="STRING" id="1194695.A0A5A7SY28"/>
<dbReference type="GO" id="GO:0070971">
    <property type="term" value="C:endoplasmic reticulum exit site"/>
    <property type="evidence" value="ECO:0007669"/>
    <property type="project" value="TreeGrafter"/>
</dbReference>
<proteinExistence type="predicted"/>
<dbReference type="PANTHER" id="PTHR13803">
    <property type="entry name" value="SEC24-RELATED PROTEIN"/>
    <property type="match status" value="1"/>
</dbReference>
<dbReference type="SUPFAM" id="SSF81811">
    <property type="entry name" value="Helical domain of Sec23/24"/>
    <property type="match status" value="1"/>
</dbReference>
<protein>
    <submittedName>
        <fullName evidence="2">Protein transport protein SEC24</fullName>
    </submittedName>
</protein>
<dbReference type="GO" id="GO:0008270">
    <property type="term" value="F:zinc ion binding"/>
    <property type="evidence" value="ECO:0007669"/>
    <property type="project" value="TreeGrafter"/>
</dbReference>
<dbReference type="InterPro" id="IPR036175">
    <property type="entry name" value="Sec23/24_helical_dom_sf"/>
</dbReference>
<dbReference type="Proteomes" id="UP000321393">
    <property type="component" value="Unassembled WGS sequence"/>
</dbReference>
<organism evidence="2 3">
    <name type="scientific">Cucumis melo var. makuwa</name>
    <name type="common">Oriental melon</name>
    <dbReference type="NCBI Taxonomy" id="1194695"/>
    <lineage>
        <taxon>Eukaryota</taxon>
        <taxon>Viridiplantae</taxon>
        <taxon>Streptophyta</taxon>
        <taxon>Embryophyta</taxon>
        <taxon>Tracheophyta</taxon>
        <taxon>Spermatophyta</taxon>
        <taxon>Magnoliopsida</taxon>
        <taxon>eudicotyledons</taxon>
        <taxon>Gunneridae</taxon>
        <taxon>Pentapetalae</taxon>
        <taxon>rosids</taxon>
        <taxon>fabids</taxon>
        <taxon>Cucurbitales</taxon>
        <taxon>Cucurbitaceae</taxon>
        <taxon>Benincaseae</taxon>
        <taxon>Cucumis</taxon>
    </lineage>
</organism>